<dbReference type="PROSITE" id="PS50092">
    <property type="entry name" value="TSP1"/>
    <property type="match status" value="1"/>
</dbReference>
<dbReference type="CDD" id="cd00041">
    <property type="entry name" value="CUB"/>
    <property type="match status" value="1"/>
</dbReference>
<evidence type="ECO:0000256" key="4">
    <source>
        <dbReference type="SAM" id="SignalP"/>
    </source>
</evidence>
<dbReference type="SUPFAM" id="SSF82895">
    <property type="entry name" value="TSP-1 type 1 repeat"/>
    <property type="match status" value="1"/>
</dbReference>
<dbReference type="GO" id="GO:0071944">
    <property type="term" value="C:cell periphery"/>
    <property type="evidence" value="ECO:0007669"/>
    <property type="project" value="TreeGrafter"/>
</dbReference>
<comment type="caution">
    <text evidence="6">The sequence shown here is derived from an EMBL/GenBank/DDBJ whole genome shotgun (WGS) entry which is preliminary data.</text>
</comment>
<evidence type="ECO:0000256" key="2">
    <source>
        <dbReference type="ARBA" id="ARBA00023157"/>
    </source>
</evidence>
<dbReference type="EMBL" id="JAIWYP010000004">
    <property type="protein sequence ID" value="KAH3841545.1"/>
    <property type="molecule type" value="Genomic_DNA"/>
</dbReference>
<dbReference type="AlphaFoldDB" id="A0A9D4QTD4"/>
<dbReference type="InterPro" id="IPR035914">
    <property type="entry name" value="Sperma_CUB_dom_sf"/>
</dbReference>
<dbReference type="PROSITE" id="PS01180">
    <property type="entry name" value="CUB"/>
    <property type="match status" value="1"/>
</dbReference>
<dbReference type="Gene3D" id="2.20.100.10">
    <property type="entry name" value="Thrombospondin type-1 (TSP1) repeat"/>
    <property type="match status" value="1"/>
</dbReference>
<proteinExistence type="predicted"/>
<evidence type="ECO:0000259" key="5">
    <source>
        <dbReference type="PROSITE" id="PS01180"/>
    </source>
</evidence>
<feature type="chain" id="PRO_5038788903" description="CUB domain-containing protein" evidence="4">
    <location>
        <begin position="27"/>
        <end position="545"/>
    </location>
</feature>
<evidence type="ECO:0000256" key="3">
    <source>
        <dbReference type="PROSITE-ProRule" id="PRU00059"/>
    </source>
</evidence>
<dbReference type="FunFam" id="2.20.100.10:FF:000007">
    <property type="entry name" value="Thrombospondin 1"/>
    <property type="match status" value="1"/>
</dbReference>
<keyword evidence="2" id="KW-1015">Disulfide bond</keyword>
<dbReference type="InterPro" id="IPR038877">
    <property type="entry name" value="THSD1"/>
</dbReference>
<reference evidence="6" key="1">
    <citation type="journal article" date="2019" name="bioRxiv">
        <title>The Genome of the Zebra Mussel, Dreissena polymorpha: A Resource for Invasive Species Research.</title>
        <authorList>
            <person name="McCartney M.A."/>
            <person name="Auch B."/>
            <person name="Kono T."/>
            <person name="Mallez S."/>
            <person name="Zhang Y."/>
            <person name="Obille A."/>
            <person name="Becker A."/>
            <person name="Abrahante J.E."/>
            <person name="Garbe J."/>
            <person name="Badalamenti J.P."/>
            <person name="Herman A."/>
            <person name="Mangelson H."/>
            <person name="Liachko I."/>
            <person name="Sullivan S."/>
            <person name="Sone E.D."/>
            <person name="Koren S."/>
            <person name="Silverstein K.A.T."/>
            <person name="Beckman K.B."/>
            <person name="Gohl D.M."/>
        </authorList>
    </citation>
    <scope>NUCLEOTIDE SEQUENCE</scope>
    <source>
        <strain evidence="6">Duluth1</strain>
        <tissue evidence="6">Whole animal</tissue>
    </source>
</reference>
<protein>
    <recommendedName>
        <fullName evidence="5">CUB domain-containing protein</fullName>
    </recommendedName>
</protein>
<evidence type="ECO:0000256" key="1">
    <source>
        <dbReference type="ARBA" id="ARBA00022737"/>
    </source>
</evidence>
<keyword evidence="4" id="KW-0732">Signal</keyword>
<feature type="non-terminal residue" evidence="6">
    <location>
        <position position="1"/>
    </location>
</feature>
<gene>
    <name evidence="6" type="ORF">DPMN_115011</name>
</gene>
<dbReference type="Pfam" id="PF00090">
    <property type="entry name" value="TSP_1"/>
    <property type="match status" value="1"/>
</dbReference>
<evidence type="ECO:0000313" key="7">
    <source>
        <dbReference type="Proteomes" id="UP000828390"/>
    </source>
</evidence>
<dbReference type="Proteomes" id="UP000828390">
    <property type="component" value="Unassembled WGS sequence"/>
</dbReference>
<reference evidence="6" key="2">
    <citation type="submission" date="2020-11" db="EMBL/GenBank/DDBJ databases">
        <authorList>
            <person name="McCartney M.A."/>
            <person name="Auch B."/>
            <person name="Kono T."/>
            <person name="Mallez S."/>
            <person name="Becker A."/>
            <person name="Gohl D.M."/>
            <person name="Silverstein K.A.T."/>
            <person name="Koren S."/>
            <person name="Bechman K.B."/>
            <person name="Herman A."/>
            <person name="Abrahante J.E."/>
            <person name="Garbe J."/>
        </authorList>
    </citation>
    <scope>NUCLEOTIDE SEQUENCE</scope>
    <source>
        <strain evidence="6">Duluth1</strain>
        <tissue evidence="6">Whole animal</tissue>
    </source>
</reference>
<dbReference type="Pfam" id="PF00431">
    <property type="entry name" value="CUB"/>
    <property type="match status" value="1"/>
</dbReference>
<dbReference type="PRINTS" id="PR01705">
    <property type="entry name" value="TSP1REPEAT"/>
</dbReference>
<dbReference type="InterPro" id="IPR000884">
    <property type="entry name" value="TSP1_rpt"/>
</dbReference>
<organism evidence="6 7">
    <name type="scientific">Dreissena polymorpha</name>
    <name type="common">Zebra mussel</name>
    <name type="synonym">Mytilus polymorpha</name>
    <dbReference type="NCBI Taxonomy" id="45954"/>
    <lineage>
        <taxon>Eukaryota</taxon>
        <taxon>Metazoa</taxon>
        <taxon>Spiralia</taxon>
        <taxon>Lophotrochozoa</taxon>
        <taxon>Mollusca</taxon>
        <taxon>Bivalvia</taxon>
        <taxon>Autobranchia</taxon>
        <taxon>Heteroconchia</taxon>
        <taxon>Euheterodonta</taxon>
        <taxon>Imparidentia</taxon>
        <taxon>Neoheterodontei</taxon>
        <taxon>Myida</taxon>
        <taxon>Dreissenoidea</taxon>
        <taxon>Dreissenidae</taxon>
        <taxon>Dreissena</taxon>
    </lineage>
</organism>
<accession>A0A9D4QTD4</accession>
<feature type="domain" description="CUB" evidence="5">
    <location>
        <begin position="425"/>
        <end position="545"/>
    </location>
</feature>
<dbReference type="SMART" id="SM00209">
    <property type="entry name" value="TSP1"/>
    <property type="match status" value="1"/>
</dbReference>
<dbReference type="PANTHER" id="PTHR16311">
    <property type="entry name" value="THROMBOSPONDIN TYPE I DOMAIN-CONTAINING 1"/>
    <property type="match status" value="1"/>
</dbReference>
<feature type="signal peptide" evidence="4">
    <location>
        <begin position="1"/>
        <end position="26"/>
    </location>
</feature>
<name>A0A9D4QTD4_DREPO</name>
<sequence length="545" mass="60784">MLKPSGVYHCGKYILFLLIFARFADGSYQLSVPSEYVAFSGHLIIGYKIPDAIHLPNAFVRLYLISDNREEVIQTLAIDPAYKTGNLQITCGIIEVAGQYDLKMFDYDGGRMLIRAVVIVRWPEVTLTLPSGIHYAQSSPVLLRINSSAVCNPLLKKYSFKIELDYSANDSMISKNGKKDVIYSEPFSDFFARNFSLQLPCHLFDTSGIFGVTLTSTFSAISQVARSNPLVTSLNPAYKIIIYQKTIFPCADNFIINYGVPQCPGLKENNRIRIYQLIRTSFGSMASPVTRNYVMERFADPDQTFLSENCSAFETVSVGFCFQYVTFVRDNVVINQTERCLSAHPDSVLPIDGGWSRWSPWSQCSKTCGAGEQTRYRMCDSPTPNFGGAFCSGEGIQRQACSIFCPDSIPYTPLHSPNVDVKCACGCKINDTRGDIIASGRCARTSKWLISAEPGYTIALQFTYINLYQPKQWLKVRNGFSSDSDLLAFTDGRVVVQRVTSTGNQMLVEFFSEPTPLDNGDVRVYSKQATDPIHVHGFIASFISN</sequence>
<keyword evidence="1" id="KW-0677">Repeat</keyword>
<dbReference type="SUPFAM" id="SSF49854">
    <property type="entry name" value="Spermadhesin, CUB domain"/>
    <property type="match status" value="1"/>
</dbReference>
<dbReference type="PANTHER" id="PTHR16311:SF3">
    <property type="entry name" value="THROMBOSPONDIN TYPE-1 DOMAIN-CONTAINING PROTEIN 1"/>
    <property type="match status" value="1"/>
</dbReference>
<evidence type="ECO:0000313" key="6">
    <source>
        <dbReference type="EMBL" id="KAH3841545.1"/>
    </source>
</evidence>
<dbReference type="InterPro" id="IPR036383">
    <property type="entry name" value="TSP1_rpt_sf"/>
</dbReference>
<dbReference type="InterPro" id="IPR000859">
    <property type="entry name" value="CUB_dom"/>
</dbReference>
<dbReference type="Gene3D" id="2.60.120.290">
    <property type="entry name" value="Spermadhesin, CUB domain"/>
    <property type="match status" value="1"/>
</dbReference>
<keyword evidence="7" id="KW-1185">Reference proteome</keyword>
<dbReference type="SMART" id="SM00042">
    <property type="entry name" value="CUB"/>
    <property type="match status" value="1"/>
</dbReference>
<comment type="caution">
    <text evidence="3">Lacks conserved residue(s) required for the propagation of feature annotation.</text>
</comment>